<feature type="coiled-coil region" evidence="1">
    <location>
        <begin position="91"/>
        <end position="137"/>
    </location>
</feature>
<dbReference type="OrthoDB" id="5540991at2"/>
<dbReference type="EMBL" id="FQUZ01000032">
    <property type="protein sequence ID" value="SHF64815.1"/>
    <property type="molecule type" value="Genomic_DNA"/>
</dbReference>
<proteinExistence type="predicted"/>
<dbReference type="InterPro" id="IPR046516">
    <property type="entry name" value="DUF6694"/>
</dbReference>
<keyword evidence="1" id="KW-0175">Coiled coil</keyword>
<dbReference type="STRING" id="1122156.SAMN02745117_02365"/>
<evidence type="ECO:0008006" key="5">
    <source>
        <dbReference type="Google" id="ProtNLM"/>
    </source>
</evidence>
<evidence type="ECO:0000256" key="1">
    <source>
        <dbReference type="SAM" id="Coils"/>
    </source>
</evidence>
<evidence type="ECO:0000313" key="4">
    <source>
        <dbReference type="Proteomes" id="UP000184327"/>
    </source>
</evidence>
<feature type="chain" id="PRO_5009909528" description="Lipoprotein" evidence="2">
    <location>
        <begin position="18"/>
        <end position="269"/>
    </location>
</feature>
<organism evidence="3 4">
    <name type="scientific">Lampropedia hyalina DSM 16112</name>
    <dbReference type="NCBI Taxonomy" id="1122156"/>
    <lineage>
        <taxon>Bacteria</taxon>
        <taxon>Pseudomonadati</taxon>
        <taxon>Pseudomonadota</taxon>
        <taxon>Betaproteobacteria</taxon>
        <taxon>Burkholderiales</taxon>
        <taxon>Comamonadaceae</taxon>
        <taxon>Lampropedia</taxon>
    </lineage>
</organism>
<accession>A0A1M5DD24</accession>
<keyword evidence="2" id="KW-0732">Signal</keyword>
<dbReference type="RefSeq" id="WP_073356877.1">
    <property type="nucleotide sequence ID" value="NZ_FQUZ01000032.1"/>
</dbReference>
<dbReference type="PROSITE" id="PS51257">
    <property type="entry name" value="PROKAR_LIPOPROTEIN"/>
    <property type="match status" value="1"/>
</dbReference>
<sequence>MKQISWVAVALLTLAMAGCSKPTIDASSDESMKASAQKVRESLPEAKRADFDEAIRILAFSQIDLAAIMAGGASSASIEAKMKGALDGKTAEEVIAQAAQVKAERQAREREQALAEIQELEKKRVDAEKSREELKKFAVLRSRFHFQEQRFMGKQPIIEITVKNGTNSPVSRAYFNGVIASPNRSVPWLKDDFNYSIKGGLEPGEEASWSLAPNMFSDWGKVEAPADAVFTVTVERLDGPDGETLFSTRGFDEDDTKRLAELKSKYGVK</sequence>
<feature type="signal peptide" evidence="2">
    <location>
        <begin position="1"/>
        <end position="17"/>
    </location>
</feature>
<gene>
    <name evidence="3" type="ORF">SAMN02745117_02365</name>
</gene>
<protein>
    <recommendedName>
        <fullName evidence="5">Lipoprotein</fullName>
    </recommendedName>
</protein>
<dbReference type="Pfam" id="PF20404">
    <property type="entry name" value="DUF6694"/>
    <property type="match status" value="1"/>
</dbReference>
<dbReference type="Proteomes" id="UP000184327">
    <property type="component" value="Unassembled WGS sequence"/>
</dbReference>
<evidence type="ECO:0000256" key="2">
    <source>
        <dbReference type="SAM" id="SignalP"/>
    </source>
</evidence>
<name>A0A1M5DD24_9BURK</name>
<evidence type="ECO:0000313" key="3">
    <source>
        <dbReference type="EMBL" id="SHF64815.1"/>
    </source>
</evidence>
<dbReference type="AlphaFoldDB" id="A0A1M5DD24"/>
<keyword evidence="4" id="KW-1185">Reference proteome</keyword>
<reference evidence="3 4" key="1">
    <citation type="submission" date="2016-11" db="EMBL/GenBank/DDBJ databases">
        <authorList>
            <person name="Jaros S."/>
            <person name="Januszkiewicz K."/>
            <person name="Wedrychowicz H."/>
        </authorList>
    </citation>
    <scope>NUCLEOTIDE SEQUENCE [LARGE SCALE GENOMIC DNA]</scope>
    <source>
        <strain evidence="3 4">DSM 16112</strain>
    </source>
</reference>